<sequence length="183" mass="20645">MIGGQQRAAMQVRSTEVSDSACINNETYKYITTEILNSVRTSSLHPHRLRLKVGSVVMLLRNLDVISGMFNDTCFIVKKLKRKCILCTFATGCKKGKDTLKRTQFPAKSESTNRCTVQHTVHQYNHAFSIVPFKIVRFASNFCRFMTLGFENVEPSLMQIGPVVAVKTLVTRNLTHILTNMNA</sequence>
<dbReference type="InterPro" id="IPR049163">
    <property type="entry name" value="Pif1-like_2B_dom"/>
</dbReference>
<reference evidence="3" key="1">
    <citation type="submission" date="2010-08" db="EMBL/GenBank/DDBJ databases">
        <authorList>
            <consortium name="Caenorhabditis japonica Sequencing Consortium"/>
            <person name="Wilson R.K."/>
        </authorList>
    </citation>
    <scope>NUCLEOTIDE SEQUENCE [LARGE SCALE GENOMIC DNA]</scope>
    <source>
        <strain evidence="3">DF5081</strain>
    </source>
</reference>
<dbReference type="EnsemblMetazoa" id="CJA24693.1">
    <property type="protein sequence ID" value="CJA24693.1"/>
    <property type="gene ID" value="WBGene00180265"/>
</dbReference>
<evidence type="ECO:0000313" key="2">
    <source>
        <dbReference type="EnsemblMetazoa" id="CJA24693.1"/>
    </source>
</evidence>
<accession>A0A8R1ID96</accession>
<keyword evidence="3" id="KW-1185">Reference proteome</keyword>
<evidence type="ECO:0000259" key="1">
    <source>
        <dbReference type="Pfam" id="PF21530"/>
    </source>
</evidence>
<dbReference type="PANTHER" id="PTHR10492:SF57">
    <property type="entry name" value="ATP-DEPENDENT DNA HELICASE"/>
    <property type="match status" value="1"/>
</dbReference>
<organism evidence="2 3">
    <name type="scientific">Caenorhabditis japonica</name>
    <dbReference type="NCBI Taxonomy" id="281687"/>
    <lineage>
        <taxon>Eukaryota</taxon>
        <taxon>Metazoa</taxon>
        <taxon>Ecdysozoa</taxon>
        <taxon>Nematoda</taxon>
        <taxon>Chromadorea</taxon>
        <taxon>Rhabditida</taxon>
        <taxon>Rhabditina</taxon>
        <taxon>Rhabditomorpha</taxon>
        <taxon>Rhabditoidea</taxon>
        <taxon>Rhabditidae</taxon>
        <taxon>Peloderinae</taxon>
        <taxon>Caenorhabditis</taxon>
    </lineage>
</organism>
<dbReference type="PANTHER" id="PTHR10492">
    <property type="match status" value="1"/>
</dbReference>
<dbReference type="AlphaFoldDB" id="A0A8R1ID96"/>
<evidence type="ECO:0000313" key="3">
    <source>
        <dbReference type="Proteomes" id="UP000005237"/>
    </source>
</evidence>
<dbReference type="Pfam" id="PF21530">
    <property type="entry name" value="Pif1_2B_dom"/>
    <property type="match status" value="1"/>
</dbReference>
<dbReference type="Proteomes" id="UP000005237">
    <property type="component" value="Unassembled WGS sequence"/>
</dbReference>
<feature type="domain" description="DNA helicase Pif1-like 2B" evidence="1">
    <location>
        <begin position="34"/>
        <end position="80"/>
    </location>
</feature>
<protein>
    <submittedName>
        <fullName evidence="2">ATP-dependent DNA helicase</fullName>
    </submittedName>
</protein>
<name>A0A8R1ID96_CAEJA</name>
<proteinExistence type="predicted"/>
<reference evidence="2" key="2">
    <citation type="submission" date="2022-06" db="UniProtKB">
        <authorList>
            <consortium name="EnsemblMetazoa"/>
        </authorList>
    </citation>
    <scope>IDENTIFICATION</scope>
    <source>
        <strain evidence="2">DF5081</strain>
    </source>
</reference>